<comment type="caution">
    <text evidence="1">The sequence shown here is derived from an EMBL/GenBank/DDBJ whole genome shotgun (WGS) entry which is preliminary data.</text>
</comment>
<accession>A0A225DYW0</accession>
<keyword evidence="2" id="KW-1185">Reference proteome</keyword>
<gene>
    <name evidence="1" type="ORF">FRUB_04517</name>
</gene>
<protein>
    <submittedName>
        <fullName evidence="1">Uncharacterized protein</fullName>
    </submittedName>
</protein>
<evidence type="ECO:0000313" key="1">
    <source>
        <dbReference type="EMBL" id="OWK42439.1"/>
    </source>
</evidence>
<dbReference type="AlphaFoldDB" id="A0A225DYW0"/>
<dbReference type="EMBL" id="NIDE01000005">
    <property type="protein sequence ID" value="OWK42439.1"/>
    <property type="molecule type" value="Genomic_DNA"/>
</dbReference>
<sequence>MLAEAIESRIKDLQARKQRFLHGAEMLRTLVLQCMDTRGEKAISSPELTLGITTRSPDVVVTDEAAVPSRFFTPSLPSWTRKP</sequence>
<dbReference type="Pfam" id="PF05565">
    <property type="entry name" value="Sipho_Gp157"/>
    <property type="match status" value="1"/>
</dbReference>
<dbReference type="Proteomes" id="UP000214646">
    <property type="component" value="Unassembled WGS sequence"/>
</dbReference>
<proteinExistence type="predicted"/>
<organism evidence="1 2">
    <name type="scientific">Fimbriiglobus ruber</name>
    <dbReference type="NCBI Taxonomy" id="1908690"/>
    <lineage>
        <taxon>Bacteria</taxon>
        <taxon>Pseudomonadati</taxon>
        <taxon>Planctomycetota</taxon>
        <taxon>Planctomycetia</taxon>
        <taxon>Gemmatales</taxon>
        <taxon>Gemmataceae</taxon>
        <taxon>Fimbriiglobus</taxon>
    </lineage>
</organism>
<reference evidence="2" key="1">
    <citation type="submission" date="2017-06" db="EMBL/GenBank/DDBJ databases">
        <title>Genome analysis of Fimbriiglobus ruber SP5, the first member of the order Planctomycetales with confirmed chitinolytic capability.</title>
        <authorList>
            <person name="Ravin N.V."/>
            <person name="Rakitin A.L."/>
            <person name="Ivanova A.A."/>
            <person name="Beletsky A.V."/>
            <person name="Kulichevskaya I.S."/>
            <person name="Mardanov A.V."/>
            <person name="Dedysh S.N."/>
        </authorList>
    </citation>
    <scope>NUCLEOTIDE SEQUENCE [LARGE SCALE GENOMIC DNA]</scope>
    <source>
        <strain evidence="2">SP5</strain>
    </source>
</reference>
<evidence type="ECO:0000313" key="2">
    <source>
        <dbReference type="Proteomes" id="UP000214646"/>
    </source>
</evidence>
<dbReference type="InterPro" id="IPR008840">
    <property type="entry name" value="Sipho_Gp157"/>
</dbReference>
<name>A0A225DYW0_9BACT</name>